<keyword evidence="3" id="KW-1185">Reference proteome</keyword>
<dbReference type="EMBL" id="JBIMZQ010000004">
    <property type="protein sequence ID" value="KAL3671969.1"/>
    <property type="molecule type" value="Genomic_DNA"/>
</dbReference>
<proteinExistence type="predicted"/>
<organism evidence="2 3">
    <name type="scientific">Phytophthora oleae</name>
    <dbReference type="NCBI Taxonomy" id="2107226"/>
    <lineage>
        <taxon>Eukaryota</taxon>
        <taxon>Sar</taxon>
        <taxon>Stramenopiles</taxon>
        <taxon>Oomycota</taxon>
        <taxon>Peronosporomycetes</taxon>
        <taxon>Peronosporales</taxon>
        <taxon>Peronosporaceae</taxon>
        <taxon>Phytophthora</taxon>
    </lineage>
</organism>
<dbReference type="Proteomes" id="UP001632037">
    <property type="component" value="Unassembled WGS sequence"/>
</dbReference>
<feature type="region of interest" description="Disordered" evidence="1">
    <location>
        <begin position="144"/>
        <end position="167"/>
    </location>
</feature>
<evidence type="ECO:0000313" key="2">
    <source>
        <dbReference type="EMBL" id="KAL3671969.1"/>
    </source>
</evidence>
<gene>
    <name evidence="2" type="ORF">V7S43_002634</name>
</gene>
<evidence type="ECO:0000256" key="1">
    <source>
        <dbReference type="SAM" id="MobiDB-lite"/>
    </source>
</evidence>
<sequence>MSCDWVKFGPIRCPDAVEVVLCTKQPQRRGLKGPFGWQKPAVWRPCALAIGSRHRAKRHAATRQRTQSQFSWFLVIHAMRRTGLALLATTMRARLPTSEHTATAFAAGALARLNGAVSELLAVPASSSSPTTGVKPYRLPIALDPRRTRPAVTGKVLRQQHTPSRDR</sequence>
<name>A0ABD3G0I0_9STRA</name>
<dbReference type="AlphaFoldDB" id="A0ABD3G0I0"/>
<reference evidence="2 3" key="1">
    <citation type="submission" date="2024-09" db="EMBL/GenBank/DDBJ databases">
        <title>Genome sequencing and assembly of Phytophthora oleae, isolate VK10A, causative agent of rot of olive drupes.</title>
        <authorList>
            <person name="Conti Taguali S."/>
            <person name="Riolo M."/>
            <person name="La Spada F."/>
            <person name="Cacciola S.O."/>
            <person name="Dionisio G."/>
        </authorList>
    </citation>
    <scope>NUCLEOTIDE SEQUENCE [LARGE SCALE GENOMIC DNA]</scope>
    <source>
        <strain evidence="2 3">VK10A</strain>
    </source>
</reference>
<accession>A0ABD3G0I0</accession>
<comment type="caution">
    <text evidence="2">The sequence shown here is derived from an EMBL/GenBank/DDBJ whole genome shotgun (WGS) entry which is preliminary data.</text>
</comment>
<protein>
    <submittedName>
        <fullName evidence="2">Uncharacterized protein</fullName>
    </submittedName>
</protein>
<evidence type="ECO:0000313" key="3">
    <source>
        <dbReference type="Proteomes" id="UP001632037"/>
    </source>
</evidence>